<comment type="cofactor">
    <cofactor evidence="1">
        <name>FAD</name>
        <dbReference type="ChEBI" id="CHEBI:57692"/>
    </cofactor>
</comment>
<protein>
    <submittedName>
        <fullName evidence="6">Pyridine nucleotide-disulfide oxidoreductase</fullName>
    </submittedName>
</protein>
<dbReference type="PANTHER" id="PTHR42913:SF3">
    <property type="entry name" value="64 KDA MITOCHONDRIAL NADH DEHYDROGENASE (EUROFUNG)"/>
    <property type="match status" value="1"/>
</dbReference>
<keyword evidence="4" id="KW-0274">FAD</keyword>
<evidence type="ECO:0000256" key="1">
    <source>
        <dbReference type="ARBA" id="ARBA00001974"/>
    </source>
</evidence>
<dbReference type="Pfam" id="PF07992">
    <property type="entry name" value="Pyr_redox_2"/>
    <property type="match status" value="1"/>
</dbReference>
<dbReference type="InterPro" id="IPR023753">
    <property type="entry name" value="FAD/NAD-binding_dom"/>
</dbReference>
<evidence type="ECO:0000256" key="4">
    <source>
        <dbReference type="ARBA" id="ARBA00022827"/>
    </source>
</evidence>
<name>A0A3S7H3P8_OENOE</name>
<evidence type="ECO:0000313" key="6">
    <source>
        <dbReference type="EMBL" id="OIM20367.1"/>
    </source>
</evidence>
<dbReference type="Proteomes" id="UP000181728">
    <property type="component" value="Unassembled WGS sequence"/>
</dbReference>
<organism evidence="6 7">
    <name type="scientific">Oenococcus oeni</name>
    <name type="common">Leuconostoc oenos</name>
    <dbReference type="NCBI Taxonomy" id="1247"/>
    <lineage>
        <taxon>Bacteria</taxon>
        <taxon>Bacillati</taxon>
        <taxon>Bacillota</taxon>
        <taxon>Bacilli</taxon>
        <taxon>Lactobacillales</taxon>
        <taxon>Lactobacillaceae</taxon>
        <taxon>Oenococcus</taxon>
    </lineage>
</organism>
<comment type="caution">
    <text evidence="6">The sequence shown here is derived from an EMBL/GenBank/DDBJ whole genome shotgun (WGS) entry which is preliminary data.</text>
</comment>
<dbReference type="Gene3D" id="3.50.50.100">
    <property type="match status" value="1"/>
</dbReference>
<evidence type="ECO:0000313" key="7">
    <source>
        <dbReference type="Proteomes" id="UP000181728"/>
    </source>
</evidence>
<comment type="similarity">
    <text evidence="2">Belongs to the NADH dehydrogenase family.</text>
</comment>
<dbReference type="PANTHER" id="PTHR42913">
    <property type="entry name" value="APOPTOSIS-INDUCING FACTOR 1"/>
    <property type="match status" value="1"/>
</dbReference>
<dbReference type="GO" id="GO:0003955">
    <property type="term" value="F:NAD(P)H dehydrogenase (quinone) activity"/>
    <property type="evidence" value="ECO:0007669"/>
    <property type="project" value="TreeGrafter"/>
</dbReference>
<evidence type="ECO:0000256" key="3">
    <source>
        <dbReference type="ARBA" id="ARBA00022630"/>
    </source>
</evidence>
<dbReference type="AlphaFoldDB" id="A0A3S7H3P8"/>
<dbReference type="InterPro" id="IPR036188">
    <property type="entry name" value="FAD/NAD-bd_sf"/>
</dbReference>
<keyword evidence="5" id="KW-0560">Oxidoreductase</keyword>
<proteinExistence type="inferred from homology"/>
<dbReference type="RefSeq" id="WP_032817463.1">
    <property type="nucleotide sequence ID" value="NZ_CP014324.1"/>
</dbReference>
<dbReference type="InterPro" id="IPR051169">
    <property type="entry name" value="NADH-Q_oxidoreductase"/>
</dbReference>
<evidence type="ECO:0000256" key="5">
    <source>
        <dbReference type="ARBA" id="ARBA00023002"/>
    </source>
</evidence>
<dbReference type="SUPFAM" id="SSF51905">
    <property type="entry name" value="FAD/NAD(P)-binding domain"/>
    <property type="match status" value="2"/>
</dbReference>
<dbReference type="GO" id="GO:0019646">
    <property type="term" value="P:aerobic electron transport chain"/>
    <property type="evidence" value="ECO:0007669"/>
    <property type="project" value="TreeGrafter"/>
</dbReference>
<dbReference type="EMBL" id="MLOK01000061">
    <property type="protein sequence ID" value="OIM20367.1"/>
    <property type="molecule type" value="Genomic_DNA"/>
</dbReference>
<evidence type="ECO:0000256" key="2">
    <source>
        <dbReference type="ARBA" id="ARBA00005272"/>
    </source>
</evidence>
<accession>A0A3S7H3P8</accession>
<reference evidence="6 7" key="1">
    <citation type="journal article" date="2016" name="BMC Genomics">
        <title>Consensus pan-genome assembly of the specialised wine bacterium Oenococcus oeni.</title>
        <authorList>
            <person name="Sternes P.R."/>
            <person name="Borneman A.R."/>
        </authorList>
    </citation>
    <scope>NUCLEOTIDE SEQUENCE [LARGE SCALE GENOMIC DNA]</scope>
    <source>
        <strain evidence="6 7">AWRIB661</strain>
    </source>
</reference>
<gene>
    <name evidence="6" type="ORF">ATX59_09255</name>
</gene>
<sequence length="390" mass="42998">MKTIVVLGAGYAGLRVVRELVDHKANAKIVLINKNSYHYESTQLHEVAIGSKSPNDISLNIRDVIGNQVDFIEDEVVKIDRQNKKVELKSKSTVSYDYLVTCLGFESETFGIKGADEFGLPIIDIDTALVAKKHLEETLARFQSSHDENDLHIAVCGAGFTSIEYIGELLHRLPDFVKRFNLPAEKIKIYCIEAAPKVLPMFDPKLVDYAVNYLKNQGVEFYTETPITEVKKGAVISKDKAFNANTIIWTTGVKGSHVINDSGYTQKRNRVAVQNDLSSSDDPNEFIIGDVSAVPSPDGRFYPTTGQISVAQATLAASNIIAKLNNQKTSPFTYHSLGTVCSLGPTNGVAELSFMGHWKLKGHKVAPLKRIVNDRTVFELAGFKAMMSSK</sequence>
<keyword evidence="3" id="KW-0285">Flavoprotein</keyword>